<organism evidence="2 3">
    <name type="scientific">Phytophthora aleatoria</name>
    <dbReference type="NCBI Taxonomy" id="2496075"/>
    <lineage>
        <taxon>Eukaryota</taxon>
        <taxon>Sar</taxon>
        <taxon>Stramenopiles</taxon>
        <taxon>Oomycota</taxon>
        <taxon>Peronosporomycetes</taxon>
        <taxon>Peronosporales</taxon>
        <taxon>Peronosporaceae</taxon>
        <taxon>Phytophthora</taxon>
    </lineage>
</organism>
<accession>A0A8J5M4X6</accession>
<protein>
    <submittedName>
        <fullName evidence="2">Uncharacterized protein</fullName>
    </submittedName>
</protein>
<evidence type="ECO:0000256" key="1">
    <source>
        <dbReference type="SAM" id="MobiDB-lite"/>
    </source>
</evidence>
<reference evidence="2" key="1">
    <citation type="submission" date="2021-01" db="EMBL/GenBank/DDBJ databases">
        <title>Phytophthora aleatoria, a newly-described species from Pinus radiata is distinct from Phytophthora cactorum isolates based on comparative genomics.</title>
        <authorList>
            <person name="Mcdougal R."/>
            <person name="Panda P."/>
            <person name="Williams N."/>
            <person name="Studholme D.J."/>
        </authorList>
    </citation>
    <scope>NUCLEOTIDE SEQUENCE</scope>
    <source>
        <strain evidence="2">NZFS 4037</strain>
    </source>
</reference>
<comment type="caution">
    <text evidence="2">The sequence shown here is derived from an EMBL/GenBank/DDBJ whole genome shotgun (WGS) entry which is preliminary data.</text>
</comment>
<dbReference type="Proteomes" id="UP000709295">
    <property type="component" value="Unassembled WGS sequence"/>
</dbReference>
<keyword evidence="3" id="KW-1185">Reference proteome</keyword>
<dbReference type="EMBL" id="JAENGY010000408">
    <property type="protein sequence ID" value="KAG6963729.1"/>
    <property type="molecule type" value="Genomic_DNA"/>
</dbReference>
<sequence length="118" mass="13031">MSSTKTTSDASAETIQSTQTDNENLVARVASIVELKRRQNQEELPTIGARVANTKFWVKMRDILLVNKASVGADQLDDAVEAFNGVITLLSADQPSFVLSSRLRRDDARRRTRGHGDT</sequence>
<proteinExistence type="predicted"/>
<evidence type="ECO:0000313" key="2">
    <source>
        <dbReference type="EMBL" id="KAG6963729.1"/>
    </source>
</evidence>
<gene>
    <name evidence="2" type="ORF">JG688_00008030</name>
</gene>
<evidence type="ECO:0000313" key="3">
    <source>
        <dbReference type="Proteomes" id="UP000709295"/>
    </source>
</evidence>
<feature type="region of interest" description="Disordered" evidence="1">
    <location>
        <begin position="1"/>
        <end position="20"/>
    </location>
</feature>
<name>A0A8J5M4X6_9STRA</name>
<dbReference type="AlphaFoldDB" id="A0A8J5M4X6"/>